<evidence type="ECO:0000256" key="7">
    <source>
        <dbReference type="SAM" id="Phobius"/>
    </source>
</evidence>
<accession>A0A9W6Q4A6</accession>
<feature type="transmembrane region" description="Helical" evidence="7">
    <location>
        <begin position="250"/>
        <end position="270"/>
    </location>
</feature>
<evidence type="ECO:0000256" key="5">
    <source>
        <dbReference type="ARBA" id="ARBA00022989"/>
    </source>
</evidence>
<feature type="transmembrane region" description="Helical" evidence="7">
    <location>
        <begin position="102"/>
        <end position="125"/>
    </location>
</feature>
<dbReference type="GO" id="GO:0022857">
    <property type="term" value="F:transmembrane transporter activity"/>
    <property type="evidence" value="ECO:0007669"/>
    <property type="project" value="InterPro"/>
</dbReference>
<dbReference type="PANTHER" id="PTHR23517:SF13">
    <property type="entry name" value="MAJOR FACILITATOR SUPERFAMILY MFS_1"/>
    <property type="match status" value="1"/>
</dbReference>
<feature type="transmembrane region" description="Helical" evidence="7">
    <location>
        <begin position="277"/>
        <end position="297"/>
    </location>
</feature>
<dbReference type="EMBL" id="BSSA01000001">
    <property type="protein sequence ID" value="GLW67932.1"/>
    <property type="molecule type" value="Genomic_DNA"/>
</dbReference>
<dbReference type="GO" id="GO:0005886">
    <property type="term" value="C:plasma membrane"/>
    <property type="evidence" value="ECO:0007669"/>
    <property type="project" value="UniProtKB-SubCell"/>
</dbReference>
<dbReference type="CDD" id="cd06174">
    <property type="entry name" value="MFS"/>
    <property type="match status" value="1"/>
</dbReference>
<organism evidence="9 10">
    <name type="scientific">Kitasatospora phosalacinea</name>
    <dbReference type="NCBI Taxonomy" id="2065"/>
    <lineage>
        <taxon>Bacteria</taxon>
        <taxon>Bacillati</taxon>
        <taxon>Actinomycetota</taxon>
        <taxon>Actinomycetes</taxon>
        <taxon>Kitasatosporales</taxon>
        <taxon>Streptomycetaceae</taxon>
        <taxon>Kitasatospora</taxon>
    </lineage>
</organism>
<evidence type="ECO:0000256" key="6">
    <source>
        <dbReference type="ARBA" id="ARBA00023136"/>
    </source>
</evidence>
<keyword evidence="4 7" id="KW-0812">Transmembrane</keyword>
<dbReference type="Proteomes" id="UP001165041">
    <property type="component" value="Unassembled WGS sequence"/>
</dbReference>
<evidence type="ECO:0000313" key="9">
    <source>
        <dbReference type="EMBL" id="GLW67932.1"/>
    </source>
</evidence>
<keyword evidence="3" id="KW-1003">Cell membrane</keyword>
<keyword evidence="6 7" id="KW-0472">Membrane</keyword>
<comment type="caution">
    <text evidence="9">The sequence shown here is derived from an EMBL/GenBank/DDBJ whole genome shotgun (WGS) entry which is preliminary data.</text>
</comment>
<dbReference type="SUPFAM" id="SSF103473">
    <property type="entry name" value="MFS general substrate transporter"/>
    <property type="match status" value="1"/>
</dbReference>
<feature type="transmembrane region" description="Helical" evidence="7">
    <location>
        <begin position="137"/>
        <end position="161"/>
    </location>
</feature>
<evidence type="ECO:0000256" key="2">
    <source>
        <dbReference type="ARBA" id="ARBA00022448"/>
    </source>
</evidence>
<dbReference type="PANTHER" id="PTHR23517">
    <property type="entry name" value="RESISTANCE PROTEIN MDTM, PUTATIVE-RELATED-RELATED"/>
    <property type="match status" value="1"/>
</dbReference>
<feature type="transmembrane region" description="Helical" evidence="7">
    <location>
        <begin position="303"/>
        <end position="327"/>
    </location>
</feature>
<feature type="transmembrane region" description="Helical" evidence="7">
    <location>
        <begin position="339"/>
        <end position="361"/>
    </location>
</feature>
<dbReference type="InterPro" id="IPR036259">
    <property type="entry name" value="MFS_trans_sf"/>
</dbReference>
<dbReference type="AlphaFoldDB" id="A0A9W6Q4A6"/>
<sequence>MPNSRGLSRTPAFWLVAAALLLLTFAAAAPSPLYVVYQAAWGFSSGTLTVVFAVYALFLLLALTTVGSLSDFLGRKPLLYGSLLLEAAAMLLFTGADGVGPLLLARAVQGFATGAATGALSATLVDLQPQRSPGLGALVNGAASTLGLALGAFGSGLLVQYGPAPRVLVFALLAAGFLLAVAALALIPETAGRRPGALASLVPRARVPRQARRAFAVGAPALVAVWSLGGLYLSLGPSLAAGVLHLHNHLVGGLVVSTMTAAGTLGSLLLRGRPARTTLRFGATALTVGVLGTLLALDRGSTPLFFAMTALAGLGFGATFLGVLSGIAPLAAPAERAELFAAVYVLSYLAFSAPAVAAGFAAPHFGLLATATGYGAAVALLALVTLATTFVRPRPAARPNPVEAACPAETGGTVRS</sequence>
<proteinExistence type="predicted"/>
<name>A0A9W6Q4A6_9ACTN</name>
<feature type="transmembrane region" description="Helical" evidence="7">
    <location>
        <begin position="38"/>
        <end position="66"/>
    </location>
</feature>
<feature type="transmembrane region" description="Helical" evidence="7">
    <location>
        <begin position="167"/>
        <end position="187"/>
    </location>
</feature>
<reference evidence="9" key="1">
    <citation type="submission" date="2023-02" db="EMBL/GenBank/DDBJ databases">
        <title>Kitasatospora phosalacinea NBRC 14627.</title>
        <authorList>
            <person name="Ichikawa N."/>
            <person name="Sato H."/>
            <person name="Tonouchi N."/>
        </authorList>
    </citation>
    <scope>NUCLEOTIDE SEQUENCE</scope>
    <source>
        <strain evidence="9">NBRC 14627</strain>
    </source>
</reference>
<dbReference type="InterPro" id="IPR020846">
    <property type="entry name" value="MFS_dom"/>
</dbReference>
<feature type="transmembrane region" description="Helical" evidence="7">
    <location>
        <begin position="214"/>
        <end position="235"/>
    </location>
</feature>
<dbReference type="Pfam" id="PF07690">
    <property type="entry name" value="MFS_1"/>
    <property type="match status" value="1"/>
</dbReference>
<dbReference type="PROSITE" id="PS50850">
    <property type="entry name" value="MFS"/>
    <property type="match status" value="1"/>
</dbReference>
<evidence type="ECO:0000256" key="1">
    <source>
        <dbReference type="ARBA" id="ARBA00004651"/>
    </source>
</evidence>
<feature type="transmembrane region" description="Helical" evidence="7">
    <location>
        <begin position="78"/>
        <end position="96"/>
    </location>
</feature>
<evidence type="ECO:0000259" key="8">
    <source>
        <dbReference type="PROSITE" id="PS50850"/>
    </source>
</evidence>
<dbReference type="InterPro" id="IPR011701">
    <property type="entry name" value="MFS"/>
</dbReference>
<keyword evidence="5 7" id="KW-1133">Transmembrane helix</keyword>
<dbReference type="InterPro" id="IPR050171">
    <property type="entry name" value="MFS_Transporters"/>
</dbReference>
<dbReference type="RefSeq" id="WP_285732446.1">
    <property type="nucleotide sequence ID" value="NZ_BSSA01000001.1"/>
</dbReference>
<evidence type="ECO:0000313" key="10">
    <source>
        <dbReference type="Proteomes" id="UP001165041"/>
    </source>
</evidence>
<gene>
    <name evidence="9" type="ORF">Kpho02_02310</name>
</gene>
<dbReference type="Gene3D" id="1.20.1250.20">
    <property type="entry name" value="MFS general substrate transporter like domains"/>
    <property type="match status" value="1"/>
</dbReference>
<feature type="domain" description="Major facilitator superfamily (MFS) profile" evidence="8">
    <location>
        <begin position="12"/>
        <end position="396"/>
    </location>
</feature>
<comment type="subcellular location">
    <subcellularLocation>
        <location evidence="1">Cell membrane</location>
        <topology evidence="1">Multi-pass membrane protein</topology>
    </subcellularLocation>
</comment>
<protein>
    <submittedName>
        <fullName evidence="9">MFS transporter</fullName>
    </submittedName>
</protein>
<keyword evidence="2" id="KW-0813">Transport</keyword>
<evidence type="ECO:0000256" key="3">
    <source>
        <dbReference type="ARBA" id="ARBA00022475"/>
    </source>
</evidence>
<evidence type="ECO:0000256" key="4">
    <source>
        <dbReference type="ARBA" id="ARBA00022692"/>
    </source>
</evidence>
<feature type="transmembrane region" description="Helical" evidence="7">
    <location>
        <begin position="367"/>
        <end position="391"/>
    </location>
</feature>